<evidence type="ECO:0000313" key="11">
    <source>
        <dbReference type="Proteomes" id="UP000830729"/>
    </source>
</evidence>
<dbReference type="NCBIfam" id="TIGR01469">
    <property type="entry name" value="cobA_cysG_Cterm"/>
    <property type="match status" value="1"/>
</dbReference>
<reference evidence="10 11" key="1">
    <citation type="submission" date="2022-04" db="EMBL/GenBank/DDBJ databases">
        <title>Diverse halophilic archaea isolated from saline environments.</title>
        <authorList>
            <person name="Cui H.-L."/>
        </authorList>
    </citation>
    <scope>NUCLEOTIDE SEQUENCE [LARGE SCALE GENOMIC DNA]</scope>
    <source>
        <strain evidence="10 11">XZYJT49</strain>
    </source>
</reference>
<dbReference type="RefSeq" id="WP_248649909.1">
    <property type="nucleotide sequence ID" value="NZ_CP096659.1"/>
</dbReference>
<dbReference type="CDD" id="cd11642">
    <property type="entry name" value="SUMT"/>
    <property type="match status" value="1"/>
</dbReference>
<keyword evidence="11" id="KW-1185">Reference proteome</keyword>
<evidence type="ECO:0000256" key="1">
    <source>
        <dbReference type="ARBA" id="ARBA00011738"/>
    </source>
</evidence>
<dbReference type="AlphaFoldDB" id="A0A8U0HSL5"/>
<dbReference type="EMBL" id="CP096659">
    <property type="protein sequence ID" value="UPV73859.1"/>
    <property type="molecule type" value="Genomic_DNA"/>
</dbReference>
<accession>A0A8U0HSL5</accession>
<keyword evidence="3 7" id="KW-0489">Methyltransferase</keyword>
<evidence type="ECO:0000256" key="2">
    <source>
        <dbReference type="ARBA" id="ARBA00012162"/>
    </source>
</evidence>
<gene>
    <name evidence="10" type="primary">cobA</name>
    <name evidence="10" type="ORF">M0R89_15100</name>
</gene>
<dbReference type="NCBIfam" id="NF004790">
    <property type="entry name" value="PRK06136.1"/>
    <property type="match status" value="1"/>
</dbReference>
<feature type="compositionally biased region" description="Basic and acidic residues" evidence="8">
    <location>
        <begin position="32"/>
        <end position="48"/>
    </location>
</feature>
<dbReference type="PANTHER" id="PTHR45790">
    <property type="entry name" value="SIROHEME SYNTHASE-RELATED"/>
    <property type="match status" value="1"/>
</dbReference>
<dbReference type="InterPro" id="IPR035996">
    <property type="entry name" value="4pyrrol_Methylase_sf"/>
</dbReference>
<dbReference type="InterPro" id="IPR000878">
    <property type="entry name" value="4pyrrol_Mease"/>
</dbReference>
<dbReference type="SUPFAM" id="SSF53790">
    <property type="entry name" value="Tetrapyrrole methylase"/>
    <property type="match status" value="1"/>
</dbReference>
<protein>
    <recommendedName>
        <fullName evidence="2">uroporphyrinogen-III C-methyltransferase</fullName>
        <ecNumber evidence="2">2.1.1.107</ecNumber>
    </recommendedName>
</protein>
<dbReference type="Proteomes" id="UP000830729">
    <property type="component" value="Chromosome"/>
</dbReference>
<dbReference type="KEGG" id="halx:M0R89_15100"/>
<dbReference type="InterPro" id="IPR003043">
    <property type="entry name" value="Uropor_MeTrfase_CS"/>
</dbReference>
<dbReference type="GeneID" id="72186553"/>
<feature type="domain" description="Tetrapyrrole methylase" evidence="9">
    <location>
        <begin position="90"/>
        <end position="304"/>
    </location>
</feature>
<comment type="similarity">
    <text evidence="7">Belongs to the precorrin methyltransferase family.</text>
</comment>
<proteinExistence type="inferred from homology"/>
<dbReference type="InterPro" id="IPR050161">
    <property type="entry name" value="Siro_Cobalamin_biosynth"/>
</dbReference>
<keyword evidence="4 7" id="KW-0808">Transferase</keyword>
<evidence type="ECO:0000256" key="5">
    <source>
        <dbReference type="ARBA" id="ARBA00022691"/>
    </source>
</evidence>
<dbReference type="InterPro" id="IPR014776">
    <property type="entry name" value="4pyrrole_Mease_sub2"/>
</dbReference>
<name>A0A8U0HSL5_9EURY</name>
<evidence type="ECO:0000256" key="4">
    <source>
        <dbReference type="ARBA" id="ARBA00022679"/>
    </source>
</evidence>
<evidence type="ECO:0000256" key="3">
    <source>
        <dbReference type="ARBA" id="ARBA00022603"/>
    </source>
</evidence>
<feature type="region of interest" description="Disordered" evidence="8">
    <location>
        <begin position="1"/>
        <end position="96"/>
    </location>
</feature>
<dbReference type="Gene3D" id="3.30.950.10">
    <property type="entry name" value="Methyltransferase, Cobalt-precorrin-4 Transmethylase, Domain 2"/>
    <property type="match status" value="1"/>
</dbReference>
<feature type="compositionally biased region" description="Polar residues" evidence="8">
    <location>
        <begin position="64"/>
        <end position="79"/>
    </location>
</feature>
<evidence type="ECO:0000259" key="9">
    <source>
        <dbReference type="Pfam" id="PF00590"/>
    </source>
</evidence>
<evidence type="ECO:0000256" key="6">
    <source>
        <dbReference type="ARBA" id="ARBA00023244"/>
    </source>
</evidence>
<evidence type="ECO:0000256" key="8">
    <source>
        <dbReference type="SAM" id="MobiDB-lite"/>
    </source>
</evidence>
<dbReference type="GO" id="GO:0004851">
    <property type="term" value="F:uroporphyrin-III C-methyltransferase activity"/>
    <property type="evidence" value="ECO:0007669"/>
    <property type="project" value="UniProtKB-EC"/>
</dbReference>
<dbReference type="EC" id="2.1.1.107" evidence="2"/>
<comment type="subunit">
    <text evidence="1">Homodimer.</text>
</comment>
<dbReference type="Gene3D" id="3.40.1010.10">
    <property type="entry name" value="Cobalt-precorrin-4 Transmethylase, Domain 1"/>
    <property type="match status" value="1"/>
</dbReference>
<organism evidence="10 11">
    <name type="scientific">Halorussus limi</name>
    <dbReference type="NCBI Taxonomy" id="2938695"/>
    <lineage>
        <taxon>Archaea</taxon>
        <taxon>Methanobacteriati</taxon>
        <taxon>Methanobacteriota</taxon>
        <taxon>Stenosarchaea group</taxon>
        <taxon>Halobacteria</taxon>
        <taxon>Halobacteriales</taxon>
        <taxon>Haladaptataceae</taxon>
        <taxon>Halorussus</taxon>
    </lineage>
</organism>
<evidence type="ECO:0000256" key="7">
    <source>
        <dbReference type="RuleBase" id="RU003960"/>
    </source>
</evidence>
<dbReference type="InterPro" id="IPR014777">
    <property type="entry name" value="4pyrrole_Mease_sub1"/>
</dbReference>
<dbReference type="GO" id="GO:0019354">
    <property type="term" value="P:siroheme biosynthetic process"/>
    <property type="evidence" value="ECO:0007669"/>
    <property type="project" value="InterPro"/>
</dbReference>
<keyword evidence="5" id="KW-0949">S-adenosyl-L-methionine</keyword>
<keyword evidence="6" id="KW-0627">Porphyrin biosynthesis</keyword>
<dbReference type="Pfam" id="PF00590">
    <property type="entry name" value="TP_methylase"/>
    <property type="match status" value="1"/>
</dbReference>
<dbReference type="PROSITE" id="PS00840">
    <property type="entry name" value="SUMT_2"/>
    <property type="match status" value="1"/>
</dbReference>
<dbReference type="FunFam" id="3.30.950.10:FF:000001">
    <property type="entry name" value="Siroheme synthase"/>
    <property type="match status" value="1"/>
</dbReference>
<dbReference type="FunFam" id="3.40.1010.10:FF:000001">
    <property type="entry name" value="Siroheme synthase"/>
    <property type="match status" value="1"/>
</dbReference>
<sequence>MCEDTTENALPDSEGSDSTEKLSGPVRAPLLKKKDEKSQRRDGQEDVARNASTDSKTRADSEDQLSSGVTKSDNRNTSVEGVGERGDTGTVYLVGSGPGDPELLTRRAWRLLREADVVLHDSLTGDEIVDDLPESVEVVDVGKRPPQRTTQDEINELMLGKSRKEETVVRLKGGDPNVFGRGGEEAEYLASEDVPFEIIPGVSSVLAAPSVSGIPLTHRDRSSSLTVITGHQTPDKDESAIDWDALADSINAGGTLVILMGVNRLPKNVQALRKHGVPRRTPTAMVQKATWGDEKTVTGTLSDIVEKSQAAEIESPAVTIVGDVVNVRGEVEEWLRG</sequence>
<evidence type="ECO:0000313" key="10">
    <source>
        <dbReference type="EMBL" id="UPV73859.1"/>
    </source>
</evidence>
<dbReference type="InterPro" id="IPR006366">
    <property type="entry name" value="CobA/CysG_C"/>
</dbReference>
<dbReference type="GO" id="GO:0032259">
    <property type="term" value="P:methylation"/>
    <property type="evidence" value="ECO:0007669"/>
    <property type="project" value="UniProtKB-KW"/>
</dbReference>
<dbReference type="PANTHER" id="PTHR45790:SF3">
    <property type="entry name" value="S-ADENOSYL-L-METHIONINE-DEPENDENT UROPORPHYRINOGEN III METHYLTRANSFERASE, CHLOROPLASTIC"/>
    <property type="match status" value="1"/>
</dbReference>